<keyword evidence="2" id="KW-0680">Restriction system</keyword>
<evidence type="ECO:0000313" key="6">
    <source>
        <dbReference type="EMBL" id="KAA6328654.1"/>
    </source>
</evidence>
<name>A0A5J4R5S6_9ZZZZ</name>
<dbReference type="AlphaFoldDB" id="A0A5J4R5S6"/>
<protein>
    <recommendedName>
        <fullName evidence="5">Type I restriction modification DNA specificity domain-containing protein</fullName>
    </recommendedName>
</protein>
<comment type="caution">
    <text evidence="6">The sequence shown here is derived from an EMBL/GenBank/DDBJ whole genome shotgun (WGS) entry which is preliminary data.</text>
</comment>
<evidence type="ECO:0000256" key="2">
    <source>
        <dbReference type="ARBA" id="ARBA00022747"/>
    </source>
</evidence>
<dbReference type="InterPro" id="IPR052021">
    <property type="entry name" value="Type-I_RS_S_subunit"/>
</dbReference>
<evidence type="ECO:0000256" key="3">
    <source>
        <dbReference type="ARBA" id="ARBA00023125"/>
    </source>
</evidence>
<dbReference type="InterPro" id="IPR044946">
    <property type="entry name" value="Restrct_endonuc_typeI_TRD_sf"/>
</dbReference>
<evidence type="ECO:0000256" key="1">
    <source>
        <dbReference type="ARBA" id="ARBA00010923"/>
    </source>
</evidence>
<feature type="domain" description="Type I restriction modification DNA specificity" evidence="5">
    <location>
        <begin position="73"/>
        <end position="192"/>
    </location>
</feature>
<comment type="similarity">
    <text evidence="1">Belongs to the type-I restriction system S methylase family.</text>
</comment>
<dbReference type="GO" id="GO:0003677">
    <property type="term" value="F:DNA binding"/>
    <property type="evidence" value="ECO:0007669"/>
    <property type="project" value="UniProtKB-KW"/>
</dbReference>
<dbReference type="PANTHER" id="PTHR30408:SF12">
    <property type="entry name" value="TYPE I RESTRICTION ENZYME MJAVIII SPECIFICITY SUBUNIT"/>
    <property type="match status" value="1"/>
</dbReference>
<gene>
    <name evidence="6" type="ORF">EZS27_022471</name>
</gene>
<dbReference type="GO" id="GO:0009307">
    <property type="term" value="P:DNA restriction-modification system"/>
    <property type="evidence" value="ECO:0007669"/>
    <property type="project" value="UniProtKB-KW"/>
</dbReference>
<dbReference type="InterPro" id="IPR000055">
    <property type="entry name" value="Restrct_endonuc_typeI_TRD"/>
</dbReference>
<evidence type="ECO:0000256" key="4">
    <source>
        <dbReference type="SAM" id="Coils"/>
    </source>
</evidence>
<reference evidence="6" key="1">
    <citation type="submission" date="2019-03" db="EMBL/GenBank/DDBJ databases">
        <title>Single cell metagenomics reveals metabolic interactions within the superorganism composed of flagellate Streblomastix strix and complex community of Bacteroidetes bacteria on its surface.</title>
        <authorList>
            <person name="Treitli S.C."/>
            <person name="Kolisko M."/>
            <person name="Husnik F."/>
            <person name="Keeling P."/>
            <person name="Hampl V."/>
        </authorList>
    </citation>
    <scope>NUCLEOTIDE SEQUENCE</scope>
    <source>
        <strain evidence="6">STM</strain>
    </source>
</reference>
<dbReference type="PANTHER" id="PTHR30408">
    <property type="entry name" value="TYPE-1 RESTRICTION ENZYME ECOKI SPECIFICITY PROTEIN"/>
    <property type="match status" value="1"/>
</dbReference>
<keyword evidence="4" id="KW-0175">Coiled coil</keyword>
<feature type="coiled-coil region" evidence="4">
    <location>
        <begin position="172"/>
        <end position="206"/>
    </location>
</feature>
<evidence type="ECO:0000259" key="5">
    <source>
        <dbReference type="Pfam" id="PF01420"/>
    </source>
</evidence>
<keyword evidence="3" id="KW-0238">DNA-binding</keyword>
<proteinExistence type="inferred from homology"/>
<dbReference type="SUPFAM" id="SSF116734">
    <property type="entry name" value="DNA methylase specificity domain"/>
    <property type="match status" value="1"/>
</dbReference>
<dbReference type="Gene3D" id="3.90.220.20">
    <property type="entry name" value="DNA methylase specificity domains"/>
    <property type="match status" value="1"/>
</dbReference>
<accession>A0A5J4R5S6</accession>
<organism evidence="6">
    <name type="scientific">termite gut metagenome</name>
    <dbReference type="NCBI Taxonomy" id="433724"/>
    <lineage>
        <taxon>unclassified sequences</taxon>
        <taxon>metagenomes</taxon>
        <taxon>organismal metagenomes</taxon>
    </lineage>
</organism>
<dbReference type="Pfam" id="PF01420">
    <property type="entry name" value="Methylase_S"/>
    <property type="match status" value="1"/>
</dbReference>
<sequence>MGSRLDPQSYFIGIANIRNKFTHKLQECILDIYRYPTFFNISYKTDGIRIIKGENIDSYGNIDLKQQFDHIDSNTHDKFQRTQLFYNDLVFTVRGLIGKVGIYKSTEAANINANVIKIRLKNNVNADFLWYFFNTSIAKKLIENSSSGQVQKTITVKDILNIPIPLPIFEKQNEIAENIQAIRAKAMQLQKKAREVQEKVKMEVEREIEKAEN</sequence>
<dbReference type="EMBL" id="SNRY01001783">
    <property type="protein sequence ID" value="KAA6328654.1"/>
    <property type="molecule type" value="Genomic_DNA"/>
</dbReference>